<organism evidence="1 2">
    <name type="scientific">Streptomyces smaragdinus</name>
    <dbReference type="NCBI Taxonomy" id="2585196"/>
    <lineage>
        <taxon>Bacteria</taxon>
        <taxon>Bacillati</taxon>
        <taxon>Actinomycetota</taxon>
        <taxon>Actinomycetes</taxon>
        <taxon>Kitasatosporales</taxon>
        <taxon>Streptomycetaceae</taxon>
        <taxon>Streptomyces</taxon>
    </lineage>
</organism>
<accession>A0A7K0CN57</accession>
<dbReference type="OrthoDB" id="4139076at2"/>
<evidence type="ECO:0000313" key="1">
    <source>
        <dbReference type="EMBL" id="MQY14927.1"/>
    </source>
</evidence>
<evidence type="ECO:0000313" key="2">
    <source>
        <dbReference type="Proteomes" id="UP000466345"/>
    </source>
</evidence>
<comment type="caution">
    <text evidence="1">The sequence shown here is derived from an EMBL/GenBank/DDBJ whole genome shotgun (WGS) entry which is preliminary data.</text>
</comment>
<name>A0A7K0CN57_9ACTN</name>
<dbReference type="RefSeq" id="WP_153455772.1">
    <property type="nucleotide sequence ID" value="NZ_WEGJ01000026.1"/>
</dbReference>
<keyword evidence="2" id="KW-1185">Reference proteome</keyword>
<reference evidence="1 2" key="1">
    <citation type="submission" date="2019-10" db="EMBL/GenBank/DDBJ databases">
        <title>Streptomyces smaragdinus sp. nov. and Streptomyces fabii sp. nov., isolated from the gut of fungus growing-termite Macrotermes natalensis.</title>
        <authorList>
            <person name="Schwitalla J."/>
            <person name="Benndorf R."/>
            <person name="Martin K."/>
            <person name="De Beer W."/>
            <person name="Kaster A.-K."/>
            <person name="Vollmers J."/>
            <person name="Poulsen M."/>
            <person name="Beemelmanns C."/>
        </authorList>
    </citation>
    <scope>NUCLEOTIDE SEQUENCE [LARGE SCALE GENOMIC DNA]</scope>
    <source>
        <strain evidence="1 2">RB5</strain>
    </source>
</reference>
<proteinExistence type="predicted"/>
<dbReference type="AlphaFoldDB" id="A0A7K0CN57"/>
<protein>
    <submittedName>
        <fullName evidence="1">Uncharacterized protein</fullName>
    </submittedName>
</protein>
<dbReference type="Proteomes" id="UP000466345">
    <property type="component" value="Unassembled WGS sequence"/>
</dbReference>
<dbReference type="EMBL" id="WEGJ01000026">
    <property type="protein sequence ID" value="MQY14927.1"/>
    <property type="molecule type" value="Genomic_DNA"/>
</dbReference>
<gene>
    <name evidence="1" type="ORF">SRB5_51030</name>
</gene>
<sequence length="668" mass="73106">MRRTLRGFEPLRDEFLPRLVGLHHTRRQRPAWAYPKGAPVVEAVAGRDRGRTVLLDGVFEDYNGRLPLARADLGAPDLGTAGLAPLPEDGLPNASAMTHLLHVLEYKLTQHSDHQLKRLPRLAVGLLVVSAWQPPAGTDGDGPPPDPDAPLRPAALRRAERELWQLLATAGDTDARRRKALLRGWLDALAQGLAADFVPVPGLGAALQATLTTASQELLRDRPDKGVLRWWRDALPQHAGDGVDRLFALALGFRHGGTGRTAAEDALVAALLADIDAAYTLFDRTNRTPRPLLLLDNTHEPLGVRFLGLLDEAYGAGREATRPVVLATPLGDGTDCVPLTDLPDLPTDGAAARLRLALPRVRHADIQWLLGPGGPDGDLPRVIARLSGGRQGSATILAAEARRLHQARQSVPLRELLDAALPRLLEKLVPEPTLRERLVLLSAARGERARRVLWQQRRPDDAAYVVVVREADEWLELSGLKDDRALTALLTQELRRTGTDSTWTTVQLRQRHLYDPHLHDPYTAGHSPDYLFHTLALGHVEPLAHALHRQLAELPAREWLARLNFLCSAPHPRHPAPPQPPAPDCPACPRGGPALPEHHAVHRLLDAVWAHADPLAAAPDAEQRRLIGVDLVELFRVSQDNAFFQASRDWPAALAAGVQAPDLPVQED</sequence>